<accession>A0A3S5B7U0</accession>
<sequence length="154" mass="16367">MKQGLQLDSIRAMPTTIGISLGEYSCSSERGSSKPTNADLTLATEAMTPVPTNVVADFGRNGDAVNSLGKKTHQFWLHSSHEDQTSLELLATEQARAQGGSMPASDFQTHNSGLLNADAELWTSYLQLLKKAGVDLTKSCLASTPYSGACGMTE</sequence>
<proteinExistence type="predicted"/>
<keyword evidence="2" id="KW-1185">Reference proteome</keyword>
<organism evidence="1 2">
    <name type="scientific">Protopolystoma xenopodis</name>
    <dbReference type="NCBI Taxonomy" id="117903"/>
    <lineage>
        <taxon>Eukaryota</taxon>
        <taxon>Metazoa</taxon>
        <taxon>Spiralia</taxon>
        <taxon>Lophotrochozoa</taxon>
        <taxon>Platyhelminthes</taxon>
        <taxon>Monogenea</taxon>
        <taxon>Polyopisthocotylea</taxon>
        <taxon>Polystomatidea</taxon>
        <taxon>Polystomatidae</taxon>
        <taxon>Protopolystoma</taxon>
    </lineage>
</organism>
<dbReference type="EMBL" id="CAAALY010275523">
    <property type="protein sequence ID" value="VEL42629.1"/>
    <property type="molecule type" value="Genomic_DNA"/>
</dbReference>
<name>A0A3S5B7U0_9PLAT</name>
<evidence type="ECO:0000313" key="2">
    <source>
        <dbReference type="Proteomes" id="UP000784294"/>
    </source>
</evidence>
<reference evidence="1" key="1">
    <citation type="submission" date="2018-11" db="EMBL/GenBank/DDBJ databases">
        <authorList>
            <consortium name="Pathogen Informatics"/>
        </authorList>
    </citation>
    <scope>NUCLEOTIDE SEQUENCE</scope>
</reference>
<dbReference type="AlphaFoldDB" id="A0A3S5B7U0"/>
<comment type="caution">
    <text evidence="1">The sequence shown here is derived from an EMBL/GenBank/DDBJ whole genome shotgun (WGS) entry which is preliminary data.</text>
</comment>
<protein>
    <submittedName>
        <fullName evidence="1">Uncharacterized protein</fullName>
    </submittedName>
</protein>
<evidence type="ECO:0000313" key="1">
    <source>
        <dbReference type="EMBL" id="VEL42629.1"/>
    </source>
</evidence>
<dbReference type="Proteomes" id="UP000784294">
    <property type="component" value="Unassembled WGS sequence"/>
</dbReference>
<gene>
    <name evidence="1" type="ORF">PXEA_LOCUS36069</name>
</gene>